<dbReference type="RefSeq" id="XP_031876002.2">
    <property type="nucleotide sequence ID" value="XM_032027648.2"/>
</dbReference>
<name>A0A7J6J9A9_COLFN</name>
<accession>A0A7J6J9A9</accession>
<reference evidence="1 2" key="2">
    <citation type="submission" date="2020-04" db="EMBL/GenBank/DDBJ databases">
        <title>Genome sequencing and assembly of multiple isolates from the Colletotrichum gloeosporioides species complex.</title>
        <authorList>
            <person name="Gan P."/>
            <person name="Shirasu K."/>
        </authorList>
    </citation>
    <scope>NUCLEOTIDE SEQUENCE [LARGE SCALE GENOMIC DNA]</scope>
    <source>
        <strain evidence="1 2">Nara gc5</strain>
    </source>
</reference>
<organism evidence="1 2">
    <name type="scientific">Colletotrichum fructicola (strain Nara gc5)</name>
    <name type="common">Anthracnose fungus</name>
    <name type="synonym">Colletotrichum gloeosporioides (strain Nara gc5)</name>
    <dbReference type="NCBI Taxonomy" id="1213859"/>
    <lineage>
        <taxon>Eukaryota</taxon>
        <taxon>Fungi</taxon>
        <taxon>Dikarya</taxon>
        <taxon>Ascomycota</taxon>
        <taxon>Pezizomycotina</taxon>
        <taxon>Sordariomycetes</taxon>
        <taxon>Hypocreomycetidae</taxon>
        <taxon>Glomerellales</taxon>
        <taxon>Glomerellaceae</taxon>
        <taxon>Colletotrichum</taxon>
        <taxon>Colletotrichum gloeosporioides species complex</taxon>
    </lineage>
</organism>
<dbReference type="AlphaFoldDB" id="A0A7J6J9A9"/>
<evidence type="ECO:0000313" key="1">
    <source>
        <dbReference type="EMBL" id="KAF4486598.1"/>
    </source>
</evidence>
<gene>
    <name evidence="1" type="ORF">CGGC5_v005959</name>
</gene>
<keyword evidence="2" id="KW-1185">Reference proteome</keyword>
<dbReference type="GeneID" id="43611773"/>
<dbReference type="InParanoid" id="A0A7J6J9A9"/>
<dbReference type="EMBL" id="ANPB02000003">
    <property type="protein sequence ID" value="KAF4486598.1"/>
    <property type="molecule type" value="Genomic_DNA"/>
</dbReference>
<comment type="caution">
    <text evidence="1">The sequence shown here is derived from an EMBL/GenBank/DDBJ whole genome shotgun (WGS) entry which is preliminary data.</text>
</comment>
<protein>
    <submittedName>
        <fullName evidence="1">Uncharacterized protein</fullName>
    </submittedName>
</protein>
<sequence>MYSWFFQSWCDQQHLNALQMSGHQFIPFYPTYSCHCEWCMAFSSELLRLAAEGTSNSNLSMTADPEINLTDARLNVTLNGAPLAFATPAHPPHQWMYDTGPRSFTQQDLCLNGDDWVVADNAFESVKGCLPFYPSETTPQECQRVSSSLL</sequence>
<dbReference type="Proteomes" id="UP000011096">
    <property type="component" value="Unassembled WGS sequence"/>
</dbReference>
<evidence type="ECO:0000313" key="2">
    <source>
        <dbReference type="Proteomes" id="UP000011096"/>
    </source>
</evidence>
<proteinExistence type="predicted"/>
<reference evidence="1 2" key="1">
    <citation type="submission" date="2012-08" db="EMBL/GenBank/DDBJ databases">
        <authorList>
            <person name="Gan P.H.P."/>
            <person name="Ikeda K."/>
            <person name="Irieda H."/>
            <person name="Narusaka M."/>
            <person name="O'Connell R.J."/>
            <person name="Narusaka Y."/>
            <person name="Takano Y."/>
            <person name="Kubo Y."/>
            <person name="Shirasu K."/>
        </authorList>
    </citation>
    <scope>NUCLEOTIDE SEQUENCE [LARGE SCALE GENOMIC DNA]</scope>
    <source>
        <strain evidence="1 2">Nara gc5</strain>
    </source>
</reference>